<dbReference type="Proteomes" id="UP000692954">
    <property type="component" value="Unassembled WGS sequence"/>
</dbReference>
<gene>
    <name evidence="1" type="ORF">PSON_ATCC_30995.1.T0710098</name>
</gene>
<organism evidence="1 2">
    <name type="scientific">Paramecium sonneborni</name>
    <dbReference type="NCBI Taxonomy" id="65129"/>
    <lineage>
        <taxon>Eukaryota</taxon>
        <taxon>Sar</taxon>
        <taxon>Alveolata</taxon>
        <taxon>Ciliophora</taxon>
        <taxon>Intramacronucleata</taxon>
        <taxon>Oligohymenophorea</taxon>
        <taxon>Peniculida</taxon>
        <taxon>Parameciidae</taxon>
        <taxon>Paramecium</taxon>
    </lineage>
</organism>
<proteinExistence type="predicted"/>
<dbReference type="AlphaFoldDB" id="A0A8S1P7T5"/>
<dbReference type="EMBL" id="CAJJDN010000071">
    <property type="protein sequence ID" value="CAD8099015.1"/>
    <property type="molecule type" value="Genomic_DNA"/>
</dbReference>
<keyword evidence="2" id="KW-1185">Reference proteome</keyword>
<reference evidence="1" key="1">
    <citation type="submission" date="2021-01" db="EMBL/GenBank/DDBJ databases">
        <authorList>
            <consortium name="Genoscope - CEA"/>
            <person name="William W."/>
        </authorList>
    </citation>
    <scope>NUCLEOTIDE SEQUENCE</scope>
</reference>
<comment type="caution">
    <text evidence="1">The sequence shown here is derived from an EMBL/GenBank/DDBJ whole genome shotgun (WGS) entry which is preliminary data.</text>
</comment>
<protein>
    <submittedName>
        <fullName evidence="1">Uncharacterized protein</fullName>
    </submittedName>
</protein>
<accession>A0A8S1P7T5</accession>
<name>A0A8S1P7T5_9CILI</name>
<evidence type="ECO:0000313" key="1">
    <source>
        <dbReference type="EMBL" id="CAD8099015.1"/>
    </source>
</evidence>
<sequence length="42" mass="4985">MFKKRPKFQSEIGLKKVKLKEVSLEKYQQSLRSEISESKINT</sequence>
<evidence type="ECO:0000313" key="2">
    <source>
        <dbReference type="Proteomes" id="UP000692954"/>
    </source>
</evidence>